<dbReference type="AlphaFoldDB" id="A0A1I4WUD8"/>
<gene>
    <name evidence="3" type="ORF">SAMN05421738_107193</name>
</gene>
<proteinExistence type="predicted"/>
<evidence type="ECO:0000259" key="2">
    <source>
        <dbReference type="Pfam" id="PF21957"/>
    </source>
</evidence>
<name>A0A1I4WUD8_9FLAO</name>
<dbReference type="Proteomes" id="UP000199149">
    <property type="component" value="Unassembled WGS sequence"/>
</dbReference>
<protein>
    <recommendedName>
        <fullName evidence="5">Toprim-like</fullName>
    </recommendedName>
</protein>
<dbReference type="Pfam" id="PF19898">
    <property type="entry name" value="DUF6371"/>
    <property type="match status" value="1"/>
</dbReference>
<dbReference type="InterPro" id="IPR045951">
    <property type="entry name" value="DUF6371"/>
</dbReference>
<reference evidence="4" key="1">
    <citation type="submission" date="2016-10" db="EMBL/GenBank/DDBJ databases">
        <authorList>
            <person name="Varghese N."/>
            <person name="Submissions S."/>
        </authorList>
    </citation>
    <scope>NUCLEOTIDE SEQUENCE [LARGE SCALE GENOMIC DNA]</scope>
    <source>
        <strain evidence="4">XJ109</strain>
    </source>
</reference>
<feature type="domain" description="DUF6371" evidence="1">
    <location>
        <begin position="115"/>
        <end position="261"/>
    </location>
</feature>
<keyword evidence="4" id="KW-1185">Reference proteome</keyword>
<dbReference type="RefSeq" id="WP_143080482.1">
    <property type="nucleotide sequence ID" value="NZ_FOUZ01000007.1"/>
</dbReference>
<dbReference type="EMBL" id="FOUZ01000007">
    <property type="protein sequence ID" value="SFN17418.1"/>
    <property type="molecule type" value="Genomic_DNA"/>
</dbReference>
<evidence type="ECO:0000259" key="1">
    <source>
        <dbReference type="Pfam" id="PF19898"/>
    </source>
</evidence>
<evidence type="ECO:0008006" key="5">
    <source>
        <dbReference type="Google" id="ProtNLM"/>
    </source>
</evidence>
<sequence>MNNRDIHHYQTRLHSELLGIMKENFKYSLEKYSGSKSRFICPNCRKKEYTRFINTETEEYSPYEYGKCNRIIKYFKYPTKGNNSNYDKNKVFVEPKIEFLDKKVFQFFESSNFNNPLYIFLKTYFNESEILQVLDLYHIKTEKSNDNYLTIFPQLDIDYNLRTLKKMIYNSQTGKRSKNFFRWYNPNKSNLKQCLFGLHLLNHAHFKKSIIVIVESEKTVLLGMLYFKNKYLFLATGGLMNLTKDKMKFLENREVILMPDLSPIDAKNTAFEYWKNKAEKIAKELNCSISISTLLEDNSTDIQKENQFDIGDFIVENLMNSKSM</sequence>
<accession>A0A1I4WUD8</accession>
<dbReference type="Pfam" id="PF21957">
    <property type="entry name" value="Zn_ribbon_16"/>
    <property type="match status" value="1"/>
</dbReference>
<organism evidence="3 4">
    <name type="scientific">Algoriella xinjiangensis</name>
    <dbReference type="NCBI Taxonomy" id="684065"/>
    <lineage>
        <taxon>Bacteria</taxon>
        <taxon>Pseudomonadati</taxon>
        <taxon>Bacteroidota</taxon>
        <taxon>Flavobacteriia</taxon>
        <taxon>Flavobacteriales</taxon>
        <taxon>Weeksellaceae</taxon>
        <taxon>Algoriella</taxon>
    </lineage>
</organism>
<evidence type="ECO:0000313" key="3">
    <source>
        <dbReference type="EMBL" id="SFN17418.1"/>
    </source>
</evidence>
<dbReference type="OrthoDB" id="1068350at2"/>
<dbReference type="STRING" id="684065.SAMN05421738_107193"/>
<dbReference type="InterPro" id="IPR047731">
    <property type="entry name" value="Zinc_ribbon_put"/>
</dbReference>
<evidence type="ECO:0000313" key="4">
    <source>
        <dbReference type="Proteomes" id="UP000199149"/>
    </source>
</evidence>
<feature type="domain" description="Zinc beta-ribbon finger putative" evidence="2">
    <location>
        <begin position="25"/>
        <end position="83"/>
    </location>
</feature>